<accession>A0A1I1IZF8</accession>
<dbReference type="AlphaFoldDB" id="A0A1I1IZF8"/>
<dbReference type="CDD" id="cd00570">
    <property type="entry name" value="GST_N_family"/>
    <property type="match status" value="1"/>
</dbReference>
<proteinExistence type="predicted"/>
<feature type="domain" description="GST N-terminal" evidence="1">
    <location>
        <begin position="1"/>
        <end position="79"/>
    </location>
</feature>
<dbReference type="Gene3D" id="3.40.30.10">
    <property type="entry name" value="Glutaredoxin"/>
    <property type="match status" value="1"/>
</dbReference>
<sequence length="192" mass="22839">MQLYGSTSSPYVRRIRIWCHEQEINYDFINLNIFDEKDRATLIELNPTRKIPMLKDGEQVIFDSNVIHRYLQHTFELAPLNWHQENQVTLINACNDSLVEMLICQRSDLDTKQDSLFFNLQNERISEVLSELNQQVANREFTAFDYPEMSLYCLLDWIEFRALTDLMAYPALVQFWKKHQSRASTQKNDPRV</sequence>
<dbReference type="SUPFAM" id="SSF52833">
    <property type="entry name" value="Thioredoxin-like"/>
    <property type="match status" value="1"/>
</dbReference>
<dbReference type="InterPro" id="IPR036249">
    <property type="entry name" value="Thioredoxin-like_sf"/>
</dbReference>
<gene>
    <name evidence="2" type="ORF">SAMN02745724_01598</name>
</gene>
<dbReference type="Gene3D" id="1.20.1050.10">
    <property type="match status" value="1"/>
</dbReference>
<name>A0A1I1IZF8_9GAMM</name>
<evidence type="ECO:0000313" key="3">
    <source>
        <dbReference type="Proteomes" id="UP000198862"/>
    </source>
</evidence>
<keyword evidence="2" id="KW-0808">Transferase</keyword>
<dbReference type="STRING" id="1123010.SAMN02745724_01598"/>
<dbReference type="GO" id="GO:0016740">
    <property type="term" value="F:transferase activity"/>
    <property type="evidence" value="ECO:0007669"/>
    <property type="project" value="UniProtKB-KW"/>
</dbReference>
<dbReference type="PANTHER" id="PTHR43968">
    <property type="match status" value="1"/>
</dbReference>
<dbReference type="PROSITE" id="PS50404">
    <property type="entry name" value="GST_NTER"/>
    <property type="match status" value="1"/>
</dbReference>
<reference evidence="2 3" key="1">
    <citation type="submission" date="2016-10" db="EMBL/GenBank/DDBJ databases">
        <authorList>
            <person name="de Groot N.N."/>
        </authorList>
    </citation>
    <scope>NUCLEOTIDE SEQUENCE [LARGE SCALE GENOMIC DNA]</scope>
    <source>
        <strain evidence="2 3">DSM 6059</strain>
    </source>
</reference>
<protein>
    <submittedName>
        <fullName evidence="2">Glutathione S-transferase</fullName>
    </submittedName>
</protein>
<dbReference type="SUPFAM" id="SSF47616">
    <property type="entry name" value="GST C-terminal domain-like"/>
    <property type="match status" value="1"/>
</dbReference>
<dbReference type="PANTHER" id="PTHR43968:SF6">
    <property type="entry name" value="GLUTATHIONE S-TRANSFERASE OMEGA"/>
    <property type="match status" value="1"/>
</dbReference>
<organism evidence="2 3">
    <name type="scientific">Pseudoalteromonas denitrificans DSM 6059</name>
    <dbReference type="NCBI Taxonomy" id="1123010"/>
    <lineage>
        <taxon>Bacteria</taxon>
        <taxon>Pseudomonadati</taxon>
        <taxon>Pseudomonadota</taxon>
        <taxon>Gammaproteobacteria</taxon>
        <taxon>Alteromonadales</taxon>
        <taxon>Pseudoalteromonadaceae</taxon>
        <taxon>Pseudoalteromonas</taxon>
    </lineage>
</organism>
<dbReference type="OrthoDB" id="8634103at2"/>
<dbReference type="InterPro" id="IPR050983">
    <property type="entry name" value="GST_Omega/HSP26"/>
</dbReference>
<dbReference type="InterPro" id="IPR004045">
    <property type="entry name" value="Glutathione_S-Trfase_N"/>
</dbReference>
<dbReference type="EMBL" id="FOLO01000009">
    <property type="protein sequence ID" value="SFC41644.1"/>
    <property type="molecule type" value="Genomic_DNA"/>
</dbReference>
<evidence type="ECO:0000259" key="1">
    <source>
        <dbReference type="PROSITE" id="PS50404"/>
    </source>
</evidence>
<dbReference type="RefSeq" id="WP_091982548.1">
    <property type="nucleotide sequence ID" value="NZ_FOLO01000009.1"/>
</dbReference>
<dbReference type="GO" id="GO:0005737">
    <property type="term" value="C:cytoplasm"/>
    <property type="evidence" value="ECO:0007669"/>
    <property type="project" value="TreeGrafter"/>
</dbReference>
<evidence type="ECO:0000313" key="2">
    <source>
        <dbReference type="EMBL" id="SFC41644.1"/>
    </source>
</evidence>
<dbReference type="Pfam" id="PF13417">
    <property type="entry name" value="GST_N_3"/>
    <property type="match status" value="1"/>
</dbReference>
<keyword evidence="3" id="KW-1185">Reference proteome</keyword>
<dbReference type="InterPro" id="IPR036282">
    <property type="entry name" value="Glutathione-S-Trfase_C_sf"/>
</dbReference>
<dbReference type="Proteomes" id="UP000198862">
    <property type="component" value="Unassembled WGS sequence"/>
</dbReference>